<dbReference type="Gene3D" id="3.40.50.300">
    <property type="entry name" value="P-loop containing nucleotide triphosphate hydrolases"/>
    <property type="match status" value="2"/>
</dbReference>
<keyword evidence="1" id="KW-0813">Transport</keyword>
<evidence type="ECO:0000313" key="6">
    <source>
        <dbReference type="EMBL" id="SOE01497.1"/>
    </source>
</evidence>
<dbReference type="Proteomes" id="UP000219482">
    <property type="component" value="Unassembled WGS sequence"/>
</dbReference>
<keyword evidence="7" id="KW-1185">Reference proteome</keyword>
<keyword evidence="2" id="KW-0677">Repeat</keyword>
<dbReference type="AlphaFoldDB" id="A0A286H151"/>
<evidence type="ECO:0000256" key="3">
    <source>
        <dbReference type="ARBA" id="ARBA00022741"/>
    </source>
</evidence>
<evidence type="ECO:0000256" key="4">
    <source>
        <dbReference type="ARBA" id="ARBA00022840"/>
    </source>
</evidence>
<protein>
    <submittedName>
        <fullName evidence="6">Monosaccharide ABC transporter ATP-binding protein, CUT2 family</fullName>
    </submittedName>
</protein>
<dbReference type="RefSeq" id="WP_097184830.1">
    <property type="nucleotide sequence ID" value="NZ_OCNK01000003.1"/>
</dbReference>
<dbReference type="InterPro" id="IPR017871">
    <property type="entry name" value="ABC_transporter-like_CS"/>
</dbReference>
<dbReference type="PROSITE" id="PS00211">
    <property type="entry name" value="ABC_TRANSPORTER_1"/>
    <property type="match status" value="1"/>
</dbReference>
<dbReference type="PANTHER" id="PTHR43790">
    <property type="entry name" value="CARBOHYDRATE TRANSPORT ATP-BINDING PROTEIN MG119-RELATED"/>
    <property type="match status" value="1"/>
</dbReference>
<dbReference type="CDD" id="cd03215">
    <property type="entry name" value="ABC_Carb_Monos_II"/>
    <property type="match status" value="1"/>
</dbReference>
<name>A0A286H151_9ACTN</name>
<dbReference type="InterPro" id="IPR003439">
    <property type="entry name" value="ABC_transporter-like_ATP-bd"/>
</dbReference>
<dbReference type="PANTHER" id="PTHR43790:SF9">
    <property type="entry name" value="GALACTOFURANOSE TRANSPORTER ATP-BINDING PROTEIN YTFR"/>
    <property type="match status" value="1"/>
</dbReference>
<evidence type="ECO:0000256" key="2">
    <source>
        <dbReference type="ARBA" id="ARBA00022737"/>
    </source>
</evidence>
<feature type="domain" description="ABC transporter" evidence="5">
    <location>
        <begin position="263"/>
        <end position="520"/>
    </location>
</feature>
<organism evidence="6 7">
    <name type="scientific">Blastococcus haudaquaticus</name>
    <dbReference type="NCBI Taxonomy" id="1938745"/>
    <lineage>
        <taxon>Bacteria</taxon>
        <taxon>Bacillati</taxon>
        <taxon>Actinomycetota</taxon>
        <taxon>Actinomycetes</taxon>
        <taxon>Geodermatophilales</taxon>
        <taxon>Geodermatophilaceae</taxon>
        <taxon>Blastococcus</taxon>
    </lineage>
</organism>
<accession>A0A286H151</accession>
<dbReference type="InterPro" id="IPR050107">
    <property type="entry name" value="ABC_carbohydrate_import_ATPase"/>
</dbReference>
<gene>
    <name evidence="6" type="ORF">SAMN06272739_3204</name>
</gene>
<dbReference type="CDD" id="cd03216">
    <property type="entry name" value="ABC_Carb_Monos_I"/>
    <property type="match status" value="1"/>
</dbReference>
<dbReference type="SUPFAM" id="SSF52540">
    <property type="entry name" value="P-loop containing nucleoside triphosphate hydrolases"/>
    <property type="match status" value="2"/>
</dbReference>
<proteinExistence type="predicted"/>
<dbReference type="Pfam" id="PF00005">
    <property type="entry name" value="ABC_tran"/>
    <property type="match status" value="2"/>
</dbReference>
<dbReference type="OrthoDB" id="39350at2"/>
<dbReference type="SMART" id="SM00382">
    <property type="entry name" value="AAA"/>
    <property type="match status" value="2"/>
</dbReference>
<dbReference type="PROSITE" id="PS50893">
    <property type="entry name" value="ABC_TRANSPORTER_2"/>
    <property type="match status" value="2"/>
</dbReference>
<keyword evidence="3" id="KW-0547">Nucleotide-binding</keyword>
<feature type="domain" description="ABC transporter" evidence="5">
    <location>
        <begin position="18"/>
        <end position="254"/>
    </location>
</feature>
<dbReference type="EMBL" id="OCNK01000003">
    <property type="protein sequence ID" value="SOE01497.1"/>
    <property type="molecule type" value="Genomic_DNA"/>
</dbReference>
<evidence type="ECO:0000256" key="1">
    <source>
        <dbReference type="ARBA" id="ARBA00022448"/>
    </source>
</evidence>
<reference evidence="7" key="1">
    <citation type="submission" date="2017-09" db="EMBL/GenBank/DDBJ databases">
        <authorList>
            <person name="Varghese N."/>
            <person name="Submissions S."/>
        </authorList>
    </citation>
    <scope>NUCLEOTIDE SEQUENCE [LARGE SCALE GENOMIC DNA]</scope>
    <source>
        <strain evidence="7">DSM 44270</strain>
    </source>
</reference>
<evidence type="ECO:0000259" key="5">
    <source>
        <dbReference type="PROSITE" id="PS50893"/>
    </source>
</evidence>
<dbReference type="GO" id="GO:0005524">
    <property type="term" value="F:ATP binding"/>
    <property type="evidence" value="ECO:0007669"/>
    <property type="project" value="UniProtKB-KW"/>
</dbReference>
<keyword evidence="4 6" id="KW-0067">ATP-binding</keyword>
<dbReference type="GO" id="GO:0016887">
    <property type="term" value="F:ATP hydrolysis activity"/>
    <property type="evidence" value="ECO:0007669"/>
    <property type="project" value="InterPro"/>
</dbReference>
<dbReference type="InterPro" id="IPR027417">
    <property type="entry name" value="P-loop_NTPase"/>
</dbReference>
<dbReference type="InterPro" id="IPR003593">
    <property type="entry name" value="AAA+_ATPase"/>
</dbReference>
<evidence type="ECO:0000313" key="7">
    <source>
        <dbReference type="Proteomes" id="UP000219482"/>
    </source>
</evidence>
<sequence>MTDRTGTVVSSGGAPPLLTASGITKRFGATRALSDVDLVVAAGERVAIMGENGAGKSTLMKVLAGVHSPDAGSITLDGAPFAPRSPDDANRAGVSIVYQEPSGFPHLSVLENLWMGRQPTRRGRLDRGAMRDEASALLDRLGLPARLLGRKMGDLSLADQQQVLIARAISMRAKLLILDEPTSILTATEADRLFALVDQLAGEGTGICYITHRFDELERVADRFVVLRDGRNAGETHEADREALLAMMGSSGEIEVDRAGHLVAETSTTEAPTGGHGGGAVMLEAHGLTAHGAFAGVDLQVRAGWISGLYGLVGAGRTELAMALFGEHRIDAGEVTYRGVPYRPRSSRDALARGIAYLPEDRRTQGLLPHMTVGENLAAASLAVLTRFGVLSRAREAALVKRWSDDLAIKAQGSGAPITSLSGGNQQKVLLARLVATEPTVLMLDEPTRGIDVATKSEIHRRVRELAAAGAAVLVISSEMAEMLTLADDVTVLHEGRVTARLSGEQITEQAILRAATGVAA</sequence>